<keyword evidence="1" id="KW-0479">Metal-binding</keyword>
<proteinExistence type="predicted"/>
<dbReference type="PROSITE" id="PS00478">
    <property type="entry name" value="LIM_DOMAIN_1"/>
    <property type="match status" value="1"/>
</dbReference>
<gene>
    <name evidence="4" type="ORF">DCAR_0624219</name>
</gene>
<evidence type="ECO:0000256" key="2">
    <source>
        <dbReference type="ARBA" id="ARBA00022833"/>
    </source>
</evidence>
<evidence type="ECO:0000313" key="5">
    <source>
        <dbReference type="Proteomes" id="UP000077755"/>
    </source>
</evidence>
<accession>A0A161XDA7</accession>
<dbReference type="GO" id="GO:0051017">
    <property type="term" value="P:actin filament bundle assembly"/>
    <property type="evidence" value="ECO:0007669"/>
    <property type="project" value="UniProtKB-ARBA"/>
</dbReference>
<keyword evidence="5" id="KW-1185">Reference proteome</keyword>
<evidence type="ECO:0000256" key="3">
    <source>
        <dbReference type="ARBA" id="ARBA00023038"/>
    </source>
</evidence>
<dbReference type="KEGG" id="dcr:108226761"/>
<dbReference type="Proteomes" id="UP000077755">
    <property type="component" value="Chromosome 6"/>
</dbReference>
<evidence type="ECO:0000256" key="1">
    <source>
        <dbReference type="ARBA" id="ARBA00022723"/>
    </source>
</evidence>
<reference evidence="4" key="2">
    <citation type="submission" date="2022-03" db="EMBL/GenBank/DDBJ databases">
        <title>Draft title - Genomic analysis of global carrot germplasm unveils the trajectory of domestication and the origin of high carotenoid orange carrot.</title>
        <authorList>
            <person name="Iorizzo M."/>
            <person name="Ellison S."/>
            <person name="Senalik D."/>
            <person name="Macko-Podgorni A."/>
            <person name="Grzebelus D."/>
            <person name="Bostan H."/>
            <person name="Rolling W."/>
            <person name="Curaba J."/>
            <person name="Simon P."/>
        </authorList>
    </citation>
    <scope>NUCLEOTIDE SEQUENCE</scope>
    <source>
        <tissue evidence="4">Leaf</tissue>
    </source>
</reference>
<dbReference type="GO" id="GO:0046872">
    <property type="term" value="F:metal ion binding"/>
    <property type="evidence" value="ECO:0007669"/>
    <property type="project" value="UniProtKB-KW"/>
</dbReference>
<dbReference type="Gene3D" id="2.10.110.10">
    <property type="entry name" value="Cysteine Rich Protein"/>
    <property type="match status" value="2"/>
</dbReference>
<organism evidence="4 5">
    <name type="scientific">Daucus carota subsp. sativus</name>
    <name type="common">Carrot</name>
    <dbReference type="NCBI Taxonomy" id="79200"/>
    <lineage>
        <taxon>Eukaryota</taxon>
        <taxon>Viridiplantae</taxon>
        <taxon>Streptophyta</taxon>
        <taxon>Embryophyta</taxon>
        <taxon>Tracheophyta</taxon>
        <taxon>Spermatophyta</taxon>
        <taxon>Magnoliopsida</taxon>
        <taxon>eudicotyledons</taxon>
        <taxon>Gunneridae</taxon>
        <taxon>Pentapetalae</taxon>
        <taxon>asterids</taxon>
        <taxon>campanulids</taxon>
        <taxon>Apiales</taxon>
        <taxon>Apiaceae</taxon>
        <taxon>Apioideae</taxon>
        <taxon>Scandiceae</taxon>
        <taxon>Daucinae</taxon>
        <taxon>Daucus</taxon>
        <taxon>Daucus sect. Daucus</taxon>
    </lineage>
</organism>
<dbReference type="PROSITE" id="PS50023">
    <property type="entry name" value="LIM_DOMAIN_2"/>
    <property type="match status" value="2"/>
</dbReference>
<name>A0A161XDA7_DAUCS</name>
<keyword evidence="3" id="KW-0440">LIM domain</keyword>
<dbReference type="FunFam" id="2.10.110.10:FF:000002">
    <property type="entry name" value="LIM domain and actin-binding 1"/>
    <property type="match status" value="2"/>
</dbReference>
<dbReference type="GO" id="GO:0051015">
    <property type="term" value="F:actin filament binding"/>
    <property type="evidence" value="ECO:0007669"/>
    <property type="project" value="UniProtKB-ARBA"/>
</dbReference>
<keyword evidence="2" id="KW-0862">Zinc</keyword>
<dbReference type="OrthoDB" id="6129702at2759"/>
<evidence type="ECO:0000313" key="4">
    <source>
        <dbReference type="EMBL" id="WOH04807.1"/>
    </source>
</evidence>
<dbReference type="Pfam" id="PF00412">
    <property type="entry name" value="LIM"/>
    <property type="match status" value="2"/>
</dbReference>
<dbReference type="EMBL" id="CP093348">
    <property type="protein sequence ID" value="WOH04807.1"/>
    <property type="molecule type" value="Genomic_DNA"/>
</dbReference>
<dbReference type="AlphaFoldDB" id="A0A161XDA7"/>
<dbReference type="InterPro" id="IPR001781">
    <property type="entry name" value="Znf_LIM"/>
</dbReference>
<dbReference type="SUPFAM" id="SSF57716">
    <property type="entry name" value="Glucocorticoid receptor-like (DNA-binding domain)"/>
    <property type="match status" value="4"/>
</dbReference>
<dbReference type="Gramene" id="KZM90683">
    <property type="protein sequence ID" value="KZM90683"/>
    <property type="gene ID" value="DCAR_021952"/>
</dbReference>
<sequence length="182" mass="20253">MAFVGGTQQCMACNKTVYPVDRVAPDNKQVYHRACFRCTYCNNTLKIANFSSIDGALYCKPHFDQLLKQTGSLEKSFEGTSKVAKPEKVIDPDNKVASNFPVTSEKCVVCGKIVYPMEKVSVNKLAYHRGCFKCIHGGCTISLTNYMSHDGKPYCKYHHNQLIKEKGNLSQLEAGDEQPPSS</sequence>
<protein>
    <submittedName>
        <fullName evidence="4">Uncharacterized protein</fullName>
    </submittedName>
</protein>
<dbReference type="PANTHER" id="PTHR24206">
    <property type="entry name" value="OS06G0237300 PROTEIN"/>
    <property type="match status" value="1"/>
</dbReference>
<reference evidence="4" key="1">
    <citation type="journal article" date="2016" name="Nat. Genet.">
        <title>A high-quality carrot genome assembly provides new insights into carotenoid accumulation and asterid genome evolution.</title>
        <authorList>
            <person name="Iorizzo M."/>
            <person name="Ellison S."/>
            <person name="Senalik D."/>
            <person name="Zeng P."/>
            <person name="Satapoomin P."/>
            <person name="Huang J."/>
            <person name="Bowman M."/>
            <person name="Iovene M."/>
            <person name="Sanseverino W."/>
            <person name="Cavagnaro P."/>
            <person name="Yildiz M."/>
            <person name="Macko-Podgorni A."/>
            <person name="Moranska E."/>
            <person name="Grzebelus E."/>
            <person name="Grzebelus D."/>
            <person name="Ashrafi H."/>
            <person name="Zheng Z."/>
            <person name="Cheng S."/>
            <person name="Spooner D."/>
            <person name="Van Deynze A."/>
            <person name="Simon P."/>
        </authorList>
    </citation>
    <scope>NUCLEOTIDE SEQUENCE</scope>
    <source>
        <tissue evidence="4">Leaf</tissue>
    </source>
</reference>
<dbReference type="SMART" id="SM00132">
    <property type="entry name" value="LIM"/>
    <property type="match status" value="2"/>
</dbReference>